<dbReference type="EMBL" id="KN839551">
    <property type="protein sequence ID" value="KIJ89630.1"/>
    <property type="molecule type" value="Genomic_DNA"/>
</dbReference>
<dbReference type="AlphaFoldDB" id="A0A0C9WKN8"/>
<dbReference type="HOGENOM" id="CLU_3143286_0_0_1"/>
<protein>
    <submittedName>
        <fullName evidence="1">Uncharacterized protein</fullName>
    </submittedName>
</protein>
<sequence>MQTNANLTEMLSSGRGRPVPDSCLDTMIYVQRHERLYKNTNNFNLQGHE</sequence>
<organism evidence="1 2">
    <name type="scientific">Laccaria amethystina LaAM-08-1</name>
    <dbReference type="NCBI Taxonomy" id="1095629"/>
    <lineage>
        <taxon>Eukaryota</taxon>
        <taxon>Fungi</taxon>
        <taxon>Dikarya</taxon>
        <taxon>Basidiomycota</taxon>
        <taxon>Agaricomycotina</taxon>
        <taxon>Agaricomycetes</taxon>
        <taxon>Agaricomycetidae</taxon>
        <taxon>Agaricales</taxon>
        <taxon>Agaricineae</taxon>
        <taxon>Hydnangiaceae</taxon>
        <taxon>Laccaria</taxon>
    </lineage>
</organism>
<name>A0A0C9WKN8_9AGAR</name>
<accession>A0A0C9WKN8</accession>
<proteinExistence type="predicted"/>
<reference evidence="1 2" key="1">
    <citation type="submission" date="2014-04" db="EMBL/GenBank/DDBJ databases">
        <authorList>
            <consortium name="DOE Joint Genome Institute"/>
            <person name="Kuo A."/>
            <person name="Kohler A."/>
            <person name="Nagy L.G."/>
            <person name="Floudas D."/>
            <person name="Copeland A."/>
            <person name="Barry K.W."/>
            <person name="Cichocki N."/>
            <person name="Veneault-Fourrey C."/>
            <person name="LaButti K."/>
            <person name="Lindquist E.A."/>
            <person name="Lipzen A."/>
            <person name="Lundell T."/>
            <person name="Morin E."/>
            <person name="Murat C."/>
            <person name="Sun H."/>
            <person name="Tunlid A."/>
            <person name="Henrissat B."/>
            <person name="Grigoriev I.V."/>
            <person name="Hibbett D.S."/>
            <person name="Martin F."/>
            <person name="Nordberg H.P."/>
            <person name="Cantor M.N."/>
            <person name="Hua S.X."/>
        </authorList>
    </citation>
    <scope>NUCLEOTIDE SEQUENCE [LARGE SCALE GENOMIC DNA]</scope>
    <source>
        <strain evidence="1 2">LaAM-08-1</strain>
    </source>
</reference>
<evidence type="ECO:0000313" key="1">
    <source>
        <dbReference type="EMBL" id="KIJ89630.1"/>
    </source>
</evidence>
<dbReference type="Proteomes" id="UP000054477">
    <property type="component" value="Unassembled WGS sequence"/>
</dbReference>
<evidence type="ECO:0000313" key="2">
    <source>
        <dbReference type="Proteomes" id="UP000054477"/>
    </source>
</evidence>
<keyword evidence="2" id="KW-1185">Reference proteome</keyword>
<reference evidence="2" key="2">
    <citation type="submission" date="2015-01" db="EMBL/GenBank/DDBJ databases">
        <title>Evolutionary Origins and Diversification of the Mycorrhizal Mutualists.</title>
        <authorList>
            <consortium name="DOE Joint Genome Institute"/>
            <consortium name="Mycorrhizal Genomics Consortium"/>
            <person name="Kohler A."/>
            <person name="Kuo A."/>
            <person name="Nagy L.G."/>
            <person name="Floudas D."/>
            <person name="Copeland A."/>
            <person name="Barry K.W."/>
            <person name="Cichocki N."/>
            <person name="Veneault-Fourrey C."/>
            <person name="LaButti K."/>
            <person name="Lindquist E.A."/>
            <person name="Lipzen A."/>
            <person name="Lundell T."/>
            <person name="Morin E."/>
            <person name="Murat C."/>
            <person name="Riley R."/>
            <person name="Ohm R."/>
            <person name="Sun H."/>
            <person name="Tunlid A."/>
            <person name="Henrissat B."/>
            <person name="Grigoriev I.V."/>
            <person name="Hibbett D.S."/>
            <person name="Martin F."/>
        </authorList>
    </citation>
    <scope>NUCLEOTIDE SEQUENCE [LARGE SCALE GENOMIC DNA]</scope>
    <source>
        <strain evidence="2">LaAM-08-1</strain>
    </source>
</reference>
<gene>
    <name evidence="1" type="ORF">K443DRAFT_15924</name>
</gene>